<organism evidence="7">
    <name type="scientific">Drosophila grimshawi</name>
    <name type="common">Hawaiian fruit fly</name>
    <name type="synonym">Idiomyia grimshawi</name>
    <dbReference type="NCBI Taxonomy" id="7222"/>
    <lineage>
        <taxon>Eukaryota</taxon>
        <taxon>Metazoa</taxon>
        <taxon>Ecdysozoa</taxon>
        <taxon>Arthropoda</taxon>
        <taxon>Hexapoda</taxon>
        <taxon>Insecta</taxon>
        <taxon>Pterygota</taxon>
        <taxon>Neoptera</taxon>
        <taxon>Endopterygota</taxon>
        <taxon>Diptera</taxon>
        <taxon>Brachycera</taxon>
        <taxon>Muscomorpha</taxon>
        <taxon>Ephydroidea</taxon>
        <taxon>Drosophilidae</taxon>
        <taxon>Drosophila</taxon>
        <taxon>Hawaiian Drosophila</taxon>
    </lineage>
</organism>
<protein>
    <submittedName>
        <fullName evidence="6">GH22822</fullName>
    </submittedName>
</protein>
<dbReference type="GO" id="GO:0005829">
    <property type="term" value="C:cytosol"/>
    <property type="evidence" value="ECO:0007669"/>
    <property type="project" value="TreeGrafter"/>
</dbReference>
<sequence>MESAEQLVAAALKGAANPNHEIVQKAEAQLSEWEQLPGFFPILAKLSMKLPGEVNDVAGATAATLTDAVKTRWMAAVYLKNGIERYWRHNSRFELSPEQKQQIRDILLQHYSAEDVPQVALQVAVLLSKIARIDSWPELMPTLMTQLQGCDAQAVLQQQRTLLMLHYVIKALASRRLMPEKRAFEELAGQIFSYMAWDIWATLTERFLQLIKTEQQQQQLQEEEQQLAHSCLQRAYISLRTLRKLLVYGCGSKPYKSSDHMNFIEKLFERLRQCLELRYQLRLRAATAAGAAAAAVAAQPTQLLADLERFILKMMKCLNEFMERHALSFSRFVSMALEFSFHYVFHEGTALIFDSGDRINFSNFVIQAINMLKYIMMSGNHNIAPDAVGSMEEELLALSSQTQSKFFSVERVTYLCEKIVTHYFLLSAEELAEWQQDPEGYGQDDGGGDAWKYELRPCVETLYFTCFTQHSTVMITEVLKFVRRAQQLQLCAESELNAILLKDAIYNAVGQASFHFFNKLDFGTWLTSQLLAELRIEAPNFRILRRRIIWLVGNWVGVQLPRELRPLAYEACLHLLRREEDMPIRLAAARTLNSLIDDFEFMPEAFHPYFAALFEALFLLLREACACDTKIVVLGTMTLLVEKMSEFIEPQALQFIGYLPLLWRESEEHEYNMLRCAIIGTLEQLVRTIRDVPESMKPFLYSVIELSTDLQQRSHVYLIEDGIMLWLAVIGNSTALTPELLQLCDHLLPIIEMSSENLRTVLQLIHAYILLDAHAYLSRYGEGFVAYCVRSFEDIRTEGIIAMLRIFETCLKTDATMGLRLVRPALPFVFQQVCLKQEYPMTMSWYLTLLARTLLIDQTVFMSVVQELPQTDALARILDVWIDMFPLVADTHAEKRKLFCLAFASIFGSNELLLARMPHILQLVEETLGEVMDKQYAASDESADKTTPRYYDSLVIHDEHELEEFQPQLYDDYHSKTYHDDRHRQLVLKDPVYKIPLTEYLKWQLQHLQTQLGPARYEQLMRSVCPEVIEKINMYIEQTVPKACVVCAGGSDDNDQQQQQQQLALDQTSNQTAID</sequence>
<evidence type="ECO:0000256" key="1">
    <source>
        <dbReference type="ARBA" id="ARBA00004123"/>
    </source>
</evidence>
<dbReference type="HOGENOM" id="CLU_003886_0_0_1"/>
<dbReference type="SUPFAM" id="SSF48371">
    <property type="entry name" value="ARM repeat"/>
    <property type="match status" value="1"/>
</dbReference>
<dbReference type="SMART" id="SM00913">
    <property type="entry name" value="IBN_N"/>
    <property type="match status" value="1"/>
</dbReference>
<dbReference type="PhylomeDB" id="B4JW31"/>
<dbReference type="InterPro" id="IPR001494">
    <property type="entry name" value="Importin-beta_N"/>
</dbReference>
<dbReference type="GO" id="GO:0031267">
    <property type="term" value="F:small GTPase binding"/>
    <property type="evidence" value="ECO:0007669"/>
    <property type="project" value="InterPro"/>
</dbReference>
<dbReference type="InterPro" id="IPR016024">
    <property type="entry name" value="ARM-type_fold"/>
</dbReference>
<dbReference type="PANTHER" id="PTHR10997:SF7">
    <property type="entry name" value="IMPORTIN-11"/>
    <property type="match status" value="1"/>
</dbReference>
<dbReference type="eggNOG" id="KOG1993">
    <property type="taxonomic scope" value="Eukaryota"/>
</dbReference>
<dbReference type="PROSITE" id="PS50166">
    <property type="entry name" value="IMPORTIN_B_NT"/>
    <property type="match status" value="1"/>
</dbReference>
<evidence type="ECO:0000256" key="3">
    <source>
        <dbReference type="ARBA" id="ARBA00022448"/>
    </source>
</evidence>
<dbReference type="KEGG" id="dgr:6569157"/>
<dbReference type="FunCoup" id="B4JW31">
    <property type="interactions" value="1784"/>
</dbReference>
<dbReference type="AlphaFoldDB" id="B4JW31"/>
<dbReference type="InterPro" id="IPR011989">
    <property type="entry name" value="ARM-like"/>
</dbReference>
<comment type="subcellular location">
    <subcellularLocation>
        <location evidence="1">Nucleus</location>
    </subcellularLocation>
</comment>
<evidence type="ECO:0000259" key="5">
    <source>
        <dbReference type="PROSITE" id="PS50166"/>
    </source>
</evidence>
<evidence type="ECO:0000313" key="6">
    <source>
        <dbReference type="EMBL" id="EDV98169.1"/>
    </source>
</evidence>
<dbReference type="Gene3D" id="1.25.10.10">
    <property type="entry name" value="Leucine-rich Repeat Variant"/>
    <property type="match status" value="1"/>
</dbReference>
<dbReference type="GO" id="GO:0006606">
    <property type="term" value="P:protein import into nucleus"/>
    <property type="evidence" value="ECO:0007669"/>
    <property type="project" value="TreeGrafter"/>
</dbReference>
<dbReference type="STRING" id="7222.B4JW31"/>
<dbReference type="Proteomes" id="UP000001070">
    <property type="component" value="Unassembled WGS sequence"/>
</dbReference>
<gene>
    <name evidence="6" type="primary">Dgri\GH22822</name>
    <name evidence="6" type="ORF">Dgri_GH22822</name>
</gene>
<dbReference type="Pfam" id="PF25758">
    <property type="entry name" value="TPR_IPO11"/>
    <property type="match status" value="1"/>
</dbReference>
<name>B4JW31_DROGR</name>
<keyword evidence="3" id="KW-0813">Transport</keyword>
<keyword evidence="7" id="KW-1185">Reference proteome</keyword>
<comment type="similarity">
    <text evidence="2">Belongs to the importin beta family.</text>
</comment>
<dbReference type="OMA" id="SFHYVFH"/>
<proteinExistence type="inferred from homology"/>
<dbReference type="EMBL" id="CH916375">
    <property type="protein sequence ID" value="EDV98169.1"/>
    <property type="molecule type" value="Genomic_DNA"/>
</dbReference>
<feature type="domain" description="Importin N-terminal" evidence="5">
    <location>
        <begin position="26"/>
        <end position="113"/>
    </location>
</feature>
<evidence type="ECO:0000256" key="2">
    <source>
        <dbReference type="ARBA" id="ARBA00007991"/>
    </source>
</evidence>
<evidence type="ECO:0000256" key="4">
    <source>
        <dbReference type="ARBA" id="ARBA00023242"/>
    </source>
</evidence>
<dbReference type="InParanoid" id="B4JW31"/>
<dbReference type="PANTHER" id="PTHR10997">
    <property type="entry name" value="IMPORTIN-7, 8, 11"/>
    <property type="match status" value="1"/>
</dbReference>
<dbReference type="InterPro" id="IPR058669">
    <property type="entry name" value="TPR_IPO7/11-like"/>
</dbReference>
<reference evidence="6 7" key="1">
    <citation type="journal article" date="2007" name="Nature">
        <title>Evolution of genes and genomes on the Drosophila phylogeny.</title>
        <authorList>
            <consortium name="Drosophila 12 Genomes Consortium"/>
            <person name="Clark A.G."/>
            <person name="Eisen M.B."/>
            <person name="Smith D.R."/>
            <person name="Bergman C.M."/>
            <person name="Oliver B."/>
            <person name="Markow T.A."/>
            <person name="Kaufman T.C."/>
            <person name="Kellis M."/>
            <person name="Gelbart W."/>
            <person name="Iyer V.N."/>
            <person name="Pollard D.A."/>
            <person name="Sackton T.B."/>
            <person name="Larracuente A.M."/>
            <person name="Singh N.D."/>
            <person name="Abad J.P."/>
            <person name="Abt D.N."/>
            <person name="Adryan B."/>
            <person name="Aguade M."/>
            <person name="Akashi H."/>
            <person name="Anderson W.W."/>
            <person name="Aquadro C.F."/>
            <person name="Ardell D.H."/>
            <person name="Arguello R."/>
            <person name="Artieri C.G."/>
            <person name="Barbash D.A."/>
            <person name="Barker D."/>
            <person name="Barsanti P."/>
            <person name="Batterham P."/>
            <person name="Batzoglou S."/>
            <person name="Begun D."/>
            <person name="Bhutkar A."/>
            <person name="Blanco E."/>
            <person name="Bosak S.A."/>
            <person name="Bradley R.K."/>
            <person name="Brand A.D."/>
            <person name="Brent M.R."/>
            <person name="Brooks A.N."/>
            <person name="Brown R.H."/>
            <person name="Butlin R.K."/>
            <person name="Caggese C."/>
            <person name="Calvi B.R."/>
            <person name="Bernardo de Carvalho A."/>
            <person name="Caspi A."/>
            <person name="Castrezana S."/>
            <person name="Celniker S.E."/>
            <person name="Chang J.L."/>
            <person name="Chapple C."/>
            <person name="Chatterji S."/>
            <person name="Chinwalla A."/>
            <person name="Civetta A."/>
            <person name="Clifton S.W."/>
            <person name="Comeron J.M."/>
            <person name="Costello J.C."/>
            <person name="Coyne J.A."/>
            <person name="Daub J."/>
            <person name="David R.G."/>
            <person name="Delcher A.L."/>
            <person name="Delehaunty K."/>
            <person name="Do C.B."/>
            <person name="Ebling H."/>
            <person name="Edwards K."/>
            <person name="Eickbush T."/>
            <person name="Evans J.D."/>
            <person name="Filipski A."/>
            <person name="Findeiss S."/>
            <person name="Freyhult E."/>
            <person name="Fulton L."/>
            <person name="Fulton R."/>
            <person name="Garcia A.C."/>
            <person name="Gardiner A."/>
            <person name="Garfield D.A."/>
            <person name="Garvin B.E."/>
            <person name="Gibson G."/>
            <person name="Gilbert D."/>
            <person name="Gnerre S."/>
            <person name="Godfrey J."/>
            <person name="Good R."/>
            <person name="Gotea V."/>
            <person name="Gravely B."/>
            <person name="Greenberg A.J."/>
            <person name="Griffiths-Jones S."/>
            <person name="Gross S."/>
            <person name="Guigo R."/>
            <person name="Gustafson E.A."/>
            <person name="Haerty W."/>
            <person name="Hahn M.W."/>
            <person name="Halligan D.L."/>
            <person name="Halpern A.L."/>
            <person name="Halter G.M."/>
            <person name="Han M.V."/>
            <person name="Heger A."/>
            <person name="Hillier L."/>
            <person name="Hinrichs A.S."/>
            <person name="Holmes I."/>
            <person name="Hoskins R.A."/>
            <person name="Hubisz M.J."/>
            <person name="Hultmark D."/>
            <person name="Huntley M.A."/>
            <person name="Jaffe D.B."/>
            <person name="Jagadeeshan S."/>
            <person name="Jeck W.R."/>
            <person name="Johnson J."/>
            <person name="Jones C.D."/>
            <person name="Jordan W.C."/>
            <person name="Karpen G.H."/>
            <person name="Kataoka E."/>
            <person name="Keightley P.D."/>
            <person name="Kheradpour P."/>
            <person name="Kirkness E.F."/>
            <person name="Koerich L.B."/>
            <person name="Kristiansen K."/>
            <person name="Kudrna D."/>
            <person name="Kulathinal R.J."/>
            <person name="Kumar S."/>
            <person name="Kwok R."/>
            <person name="Lander E."/>
            <person name="Langley C.H."/>
            <person name="Lapoint R."/>
            <person name="Lazzaro B.P."/>
            <person name="Lee S.J."/>
            <person name="Levesque L."/>
            <person name="Li R."/>
            <person name="Lin C.F."/>
            <person name="Lin M.F."/>
            <person name="Lindblad-Toh K."/>
            <person name="Llopart A."/>
            <person name="Long M."/>
            <person name="Low L."/>
            <person name="Lozovsky E."/>
            <person name="Lu J."/>
            <person name="Luo M."/>
            <person name="Machado C.A."/>
            <person name="Makalowski W."/>
            <person name="Marzo M."/>
            <person name="Matsuda M."/>
            <person name="Matzkin L."/>
            <person name="McAllister B."/>
            <person name="McBride C.S."/>
            <person name="McKernan B."/>
            <person name="McKernan K."/>
            <person name="Mendez-Lago M."/>
            <person name="Minx P."/>
            <person name="Mollenhauer M.U."/>
            <person name="Montooth K."/>
            <person name="Mount S.M."/>
            <person name="Mu X."/>
            <person name="Myers E."/>
            <person name="Negre B."/>
            <person name="Newfeld S."/>
            <person name="Nielsen R."/>
            <person name="Noor M.A."/>
            <person name="O'Grady P."/>
            <person name="Pachter L."/>
            <person name="Papaceit M."/>
            <person name="Parisi M.J."/>
            <person name="Parisi M."/>
            <person name="Parts L."/>
            <person name="Pedersen J.S."/>
            <person name="Pesole G."/>
            <person name="Phillippy A.M."/>
            <person name="Ponting C.P."/>
            <person name="Pop M."/>
            <person name="Porcelli D."/>
            <person name="Powell J.R."/>
            <person name="Prohaska S."/>
            <person name="Pruitt K."/>
            <person name="Puig M."/>
            <person name="Quesneville H."/>
            <person name="Ram K.R."/>
            <person name="Rand D."/>
            <person name="Rasmussen M.D."/>
            <person name="Reed L.K."/>
            <person name="Reenan R."/>
            <person name="Reily A."/>
            <person name="Remington K.A."/>
            <person name="Rieger T.T."/>
            <person name="Ritchie M.G."/>
            <person name="Robin C."/>
            <person name="Rogers Y.H."/>
            <person name="Rohde C."/>
            <person name="Rozas J."/>
            <person name="Rubenfield M.J."/>
            <person name="Ruiz A."/>
            <person name="Russo S."/>
            <person name="Salzberg S.L."/>
            <person name="Sanchez-Gracia A."/>
            <person name="Saranga D.J."/>
            <person name="Sato H."/>
            <person name="Schaeffer S.W."/>
            <person name="Schatz M.C."/>
            <person name="Schlenke T."/>
            <person name="Schwartz R."/>
            <person name="Segarra C."/>
            <person name="Singh R.S."/>
            <person name="Sirot L."/>
            <person name="Sirota M."/>
            <person name="Sisneros N.B."/>
            <person name="Smith C.D."/>
            <person name="Smith T.F."/>
            <person name="Spieth J."/>
            <person name="Stage D.E."/>
            <person name="Stark A."/>
            <person name="Stephan W."/>
            <person name="Strausberg R.L."/>
            <person name="Strempel S."/>
            <person name="Sturgill D."/>
            <person name="Sutton G."/>
            <person name="Sutton G.G."/>
            <person name="Tao W."/>
            <person name="Teichmann S."/>
            <person name="Tobari Y.N."/>
            <person name="Tomimura Y."/>
            <person name="Tsolas J.M."/>
            <person name="Valente V.L."/>
            <person name="Venter E."/>
            <person name="Venter J.C."/>
            <person name="Vicario S."/>
            <person name="Vieira F.G."/>
            <person name="Vilella A.J."/>
            <person name="Villasante A."/>
            <person name="Walenz B."/>
            <person name="Wang J."/>
            <person name="Wasserman M."/>
            <person name="Watts T."/>
            <person name="Wilson D."/>
            <person name="Wilson R.K."/>
            <person name="Wing R.A."/>
            <person name="Wolfner M.F."/>
            <person name="Wong A."/>
            <person name="Wong G.K."/>
            <person name="Wu C.I."/>
            <person name="Wu G."/>
            <person name="Yamamoto D."/>
            <person name="Yang H.P."/>
            <person name="Yang S.P."/>
            <person name="Yorke J.A."/>
            <person name="Yoshida K."/>
            <person name="Zdobnov E."/>
            <person name="Zhang P."/>
            <person name="Zhang Y."/>
            <person name="Zimin A.V."/>
            <person name="Baldwin J."/>
            <person name="Abdouelleil A."/>
            <person name="Abdulkadir J."/>
            <person name="Abebe A."/>
            <person name="Abera B."/>
            <person name="Abreu J."/>
            <person name="Acer S.C."/>
            <person name="Aftuck L."/>
            <person name="Alexander A."/>
            <person name="An P."/>
            <person name="Anderson E."/>
            <person name="Anderson S."/>
            <person name="Arachi H."/>
            <person name="Azer M."/>
            <person name="Bachantsang P."/>
            <person name="Barry A."/>
            <person name="Bayul T."/>
            <person name="Berlin A."/>
            <person name="Bessette D."/>
            <person name="Bloom T."/>
            <person name="Blye J."/>
            <person name="Boguslavskiy L."/>
            <person name="Bonnet C."/>
            <person name="Boukhgalter B."/>
            <person name="Bourzgui I."/>
            <person name="Brown A."/>
            <person name="Cahill P."/>
            <person name="Channer S."/>
            <person name="Cheshatsang Y."/>
            <person name="Chuda L."/>
            <person name="Citroen M."/>
            <person name="Collymore A."/>
            <person name="Cooke P."/>
            <person name="Costello M."/>
            <person name="D'Aco K."/>
            <person name="Daza R."/>
            <person name="De Haan G."/>
            <person name="DeGray S."/>
            <person name="DeMaso C."/>
            <person name="Dhargay N."/>
            <person name="Dooley K."/>
            <person name="Dooley E."/>
            <person name="Doricent M."/>
            <person name="Dorje P."/>
            <person name="Dorjee K."/>
            <person name="Dupes A."/>
            <person name="Elong R."/>
            <person name="Falk J."/>
            <person name="Farina A."/>
            <person name="Faro S."/>
            <person name="Ferguson D."/>
            <person name="Fisher S."/>
            <person name="Foley C.D."/>
            <person name="Franke A."/>
            <person name="Friedrich D."/>
            <person name="Gadbois L."/>
            <person name="Gearin G."/>
            <person name="Gearin C.R."/>
            <person name="Giannoukos G."/>
            <person name="Goode T."/>
            <person name="Graham J."/>
            <person name="Grandbois E."/>
            <person name="Grewal S."/>
            <person name="Gyaltsen K."/>
            <person name="Hafez N."/>
            <person name="Hagos B."/>
            <person name="Hall J."/>
            <person name="Henson C."/>
            <person name="Hollinger A."/>
            <person name="Honan T."/>
            <person name="Huard M.D."/>
            <person name="Hughes L."/>
            <person name="Hurhula B."/>
            <person name="Husby M.E."/>
            <person name="Kamat A."/>
            <person name="Kanga B."/>
            <person name="Kashin S."/>
            <person name="Khazanovich D."/>
            <person name="Kisner P."/>
            <person name="Lance K."/>
            <person name="Lara M."/>
            <person name="Lee W."/>
            <person name="Lennon N."/>
            <person name="Letendre F."/>
            <person name="LeVine R."/>
            <person name="Lipovsky A."/>
            <person name="Liu X."/>
            <person name="Liu J."/>
            <person name="Liu S."/>
            <person name="Lokyitsang T."/>
            <person name="Lokyitsang Y."/>
            <person name="Lubonja R."/>
            <person name="Lui A."/>
            <person name="MacDonald P."/>
            <person name="Magnisalis V."/>
            <person name="Maru K."/>
            <person name="Matthews C."/>
            <person name="McCusker W."/>
            <person name="McDonough S."/>
            <person name="Mehta T."/>
            <person name="Meldrim J."/>
            <person name="Meneus L."/>
            <person name="Mihai O."/>
            <person name="Mihalev A."/>
            <person name="Mihova T."/>
            <person name="Mittelman R."/>
            <person name="Mlenga V."/>
            <person name="Montmayeur A."/>
            <person name="Mulrain L."/>
            <person name="Navidi A."/>
            <person name="Naylor J."/>
            <person name="Negash T."/>
            <person name="Nguyen T."/>
            <person name="Nguyen N."/>
            <person name="Nicol R."/>
            <person name="Norbu C."/>
            <person name="Norbu N."/>
            <person name="Novod N."/>
            <person name="O'Neill B."/>
            <person name="Osman S."/>
            <person name="Markiewicz E."/>
            <person name="Oyono O.L."/>
            <person name="Patti C."/>
            <person name="Phunkhang P."/>
            <person name="Pierre F."/>
            <person name="Priest M."/>
            <person name="Raghuraman S."/>
            <person name="Rege F."/>
            <person name="Reyes R."/>
            <person name="Rise C."/>
            <person name="Rogov P."/>
            <person name="Ross K."/>
            <person name="Ryan E."/>
            <person name="Settipalli S."/>
            <person name="Shea T."/>
            <person name="Sherpa N."/>
            <person name="Shi L."/>
            <person name="Shih D."/>
            <person name="Sparrow T."/>
            <person name="Spaulding J."/>
            <person name="Stalker J."/>
            <person name="Stange-Thomann N."/>
            <person name="Stavropoulos S."/>
            <person name="Stone C."/>
            <person name="Strader C."/>
            <person name="Tesfaye S."/>
            <person name="Thomson T."/>
            <person name="Thoulutsang Y."/>
            <person name="Thoulutsang D."/>
            <person name="Topham K."/>
            <person name="Topping I."/>
            <person name="Tsamla T."/>
            <person name="Vassiliev H."/>
            <person name="Vo A."/>
            <person name="Wangchuk T."/>
            <person name="Wangdi T."/>
            <person name="Weiand M."/>
            <person name="Wilkinson J."/>
            <person name="Wilson A."/>
            <person name="Yadav S."/>
            <person name="Young G."/>
            <person name="Yu Q."/>
            <person name="Zembek L."/>
            <person name="Zhong D."/>
            <person name="Zimmer A."/>
            <person name="Zwirko Z."/>
            <person name="Jaffe D.B."/>
            <person name="Alvarez P."/>
            <person name="Brockman W."/>
            <person name="Butler J."/>
            <person name="Chin C."/>
            <person name="Gnerre S."/>
            <person name="Grabherr M."/>
            <person name="Kleber M."/>
            <person name="Mauceli E."/>
            <person name="MacCallum I."/>
        </authorList>
    </citation>
    <scope>NUCLEOTIDE SEQUENCE [LARGE SCALE GENOMIC DNA]</scope>
    <source>
        <strain evidence="7">Tucson 15287-2541.00</strain>
    </source>
</reference>
<keyword evidence="4" id="KW-0539">Nucleus</keyword>
<dbReference type="OrthoDB" id="361693at2759"/>
<dbReference type="Pfam" id="PF03810">
    <property type="entry name" value="IBN_N"/>
    <property type="match status" value="1"/>
</dbReference>
<evidence type="ECO:0000313" key="7">
    <source>
        <dbReference type="Proteomes" id="UP000001070"/>
    </source>
</evidence>
<accession>B4JW31</accession>
<dbReference type="GO" id="GO:0005635">
    <property type="term" value="C:nuclear envelope"/>
    <property type="evidence" value="ECO:0007669"/>
    <property type="project" value="TreeGrafter"/>
</dbReference>